<gene>
    <name evidence="2" type="ORF">JCM19239_1514</name>
</gene>
<feature type="transmembrane region" description="Helical" evidence="1">
    <location>
        <begin position="46"/>
        <end position="68"/>
    </location>
</feature>
<evidence type="ECO:0000313" key="2">
    <source>
        <dbReference type="EMBL" id="GAL27793.1"/>
    </source>
</evidence>
<dbReference type="InterPro" id="IPR036259">
    <property type="entry name" value="MFS_trans_sf"/>
</dbReference>
<dbReference type="Gene3D" id="1.20.1250.20">
    <property type="entry name" value="MFS general substrate transporter like domains"/>
    <property type="match status" value="1"/>
</dbReference>
<accession>A0ABQ0JGA8</accession>
<feature type="transmembrane region" description="Helical" evidence="1">
    <location>
        <begin position="176"/>
        <end position="193"/>
    </location>
</feature>
<dbReference type="Proteomes" id="UP000029223">
    <property type="component" value="Unassembled WGS sequence"/>
</dbReference>
<feature type="transmembrane region" description="Helical" evidence="1">
    <location>
        <begin position="9"/>
        <end position="26"/>
    </location>
</feature>
<dbReference type="EMBL" id="BBMS01000033">
    <property type="protein sequence ID" value="GAL27793.1"/>
    <property type="molecule type" value="Genomic_DNA"/>
</dbReference>
<name>A0ABQ0JGA8_9VIBR</name>
<dbReference type="SUPFAM" id="SSF103473">
    <property type="entry name" value="MFS general substrate transporter"/>
    <property type="match status" value="1"/>
</dbReference>
<keyword evidence="1" id="KW-1133">Transmembrane helix</keyword>
<keyword evidence="1" id="KW-0812">Transmembrane</keyword>
<protein>
    <submittedName>
        <fullName evidence="2">Uncharacterized protein</fullName>
    </submittedName>
</protein>
<reference evidence="3" key="1">
    <citation type="submission" date="2014-09" db="EMBL/GenBank/DDBJ databases">
        <title>Vibrio variabilis JCM 19239. (C206) whole genome shotgun sequence.</title>
        <authorList>
            <person name="Sawabe T."/>
            <person name="Meirelles P."/>
            <person name="Nakanishi M."/>
            <person name="Sayaka M."/>
            <person name="Hattori M."/>
            <person name="Ohkuma M."/>
        </authorList>
    </citation>
    <scope>NUCLEOTIDE SEQUENCE [LARGE SCALE GENOMIC DNA]</scope>
    <source>
        <strain evidence="3">JCM 19239</strain>
    </source>
</reference>
<sequence>MSIFIIKASPLEIGFLGACYALPYYFLSSKYGKYSDNNNVKPLRAILFLLCALCTPLILGAESMYYVYPLLLFKMSLRVGLNTSMPKLNENEAEAKEFYEISGYLVNVSRVIIPLLIIFVYNEFGLYFVVFLSVIINGIGFLVTAFDKDYSPNITNNNAEDISVDAKKIIYENKTLFMLVSTYIMASISFYLSNDMLSVFLGTLVKKRVA</sequence>
<evidence type="ECO:0000256" key="1">
    <source>
        <dbReference type="SAM" id="Phobius"/>
    </source>
</evidence>
<keyword evidence="1" id="KW-0472">Membrane</keyword>
<feature type="transmembrane region" description="Helical" evidence="1">
    <location>
        <begin position="127"/>
        <end position="146"/>
    </location>
</feature>
<evidence type="ECO:0000313" key="3">
    <source>
        <dbReference type="Proteomes" id="UP000029223"/>
    </source>
</evidence>
<organism evidence="2 3">
    <name type="scientific">Vibrio variabilis</name>
    <dbReference type="NCBI Taxonomy" id="990271"/>
    <lineage>
        <taxon>Bacteria</taxon>
        <taxon>Pseudomonadati</taxon>
        <taxon>Pseudomonadota</taxon>
        <taxon>Gammaproteobacteria</taxon>
        <taxon>Vibrionales</taxon>
        <taxon>Vibrionaceae</taxon>
        <taxon>Vibrio</taxon>
    </lineage>
</organism>
<comment type="caution">
    <text evidence="2">The sequence shown here is derived from an EMBL/GenBank/DDBJ whole genome shotgun (WGS) entry which is preliminary data.</text>
</comment>
<keyword evidence="3" id="KW-1185">Reference proteome</keyword>
<proteinExistence type="predicted"/>